<evidence type="ECO:0000313" key="1">
    <source>
        <dbReference type="EMBL" id="KAJ7546909.1"/>
    </source>
</evidence>
<organism evidence="1 2">
    <name type="scientific">Diphasiastrum complanatum</name>
    <name type="common">Issler's clubmoss</name>
    <name type="synonym">Lycopodium complanatum</name>
    <dbReference type="NCBI Taxonomy" id="34168"/>
    <lineage>
        <taxon>Eukaryota</taxon>
        <taxon>Viridiplantae</taxon>
        <taxon>Streptophyta</taxon>
        <taxon>Embryophyta</taxon>
        <taxon>Tracheophyta</taxon>
        <taxon>Lycopodiopsida</taxon>
        <taxon>Lycopodiales</taxon>
        <taxon>Lycopodiaceae</taxon>
        <taxon>Lycopodioideae</taxon>
        <taxon>Diphasiastrum</taxon>
    </lineage>
</organism>
<name>A0ACC2CYA8_DIPCM</name>
<sequence length="145" mass="16462">MAASSSPCDSISPQRHRRVRRPHHSKHSHRDNSRLDRKLHEELSSSSSSSSESHSSSSSSDSESNSGAIVNTLTLKRDKNDEGFKFRKRKHRDGSLSSTSDSVSEGSERRHKIRKEKYNKKVYRIRKNTKRGRVNTSTSVTGVKR</sequence>
<dbReference type="Proteomes" id="UP001162992">
    <property type="component" value="Chromosome 8"/>
</dbReference>
<keyword evidence="2" id="KW-1185">Reference proteome</keyword>
<reference evidence="2" key="1">
    <citation type="journal article" date="2024" name="Proc. Natl. Acad. Sci. U.S.A.">
        <title>Extraordinary preservation of gene collinearity over three hundred million years revealed in homosporous lycophytes.</title>
        <authorList>
            <person name="Li C."/>
            <person name="Wickell D."/>
            <person name="Kuo L.Y."/>
            <person name="Chen X."/>
            <person name="Nie B."/>
            <person name="Liao X."/>
            <person name="Peng D."/>
            <person name="Ji J."/>
            <person name="Jenkins J."/>
            <person name="Williams M."/>
            <person name="Shu S."/>
            <person name="Plott C."/>
            <person name="Barry K."/>
            <person name="Rajasekar S."/>
            <person name="Grimwood J."/>
            <person name="Han X."/>
            <person name="Sun S."/>
            <person name="Hou Z."/>
            <person name="He W."/>
            <person name="Dai G."/>
            <person name="Sun C."/>
            <person name="Schmutz J."/>
            <person name="Leebens-Mack J.H."/>
            <person name="Li F.W."/>
            <person name="Wang L."/>
        </authorList>
    </citation>
    <scope>NUCLEOTIDE SEQUENCE [LARGE SCALE GENOMIC DNA]</scope>
    <source>
        <strain evidence="2">cv. PW_Plant_1</strain>
    </source>
</reference>
<evidence type="ECO:0000313" key="2">
    <source>
        <dbReference type="Proteomes" id="UP001162992"/>
    </source>
</evidence>
<accession>A0ACC2CYA8</accession>
<comment type="caution">
    <text evidence="1">The sequence shown here is derived from an EMBL/GenBank/DDBJ whole genome shotgun (WGS) entry which is preliminary data.</text>
</comment>
<protein>
    <submittedName>
        <fullName evidence="1">Uncharacterized protein</fullName>
    </submittedName>
</protein>
<proteinExistence type="predicted"/>
<dbReference type="EMBL" id="CM055099">
    <property type="protein sequence ID" value="KAJ7546909.1"/>
    <property type="molecule type" value="Genomic_DNA"/>
</dbReference>
<gene>
    <name evidence="1" type="ORF">O6H91_08G060200</name>
</gene>